<gene>
    <name evidence="2" type="ORF">LCGC14_1531980</name>
</gene>
<dbReference type="EMBL" id="LAZR01011488">
    <property type="protein sequence ID" value="KKM61407.1"/>
    <property type="molecule type" value="Genomic_DNA"/>
</dbReference>
<dbReference type="AlphaFoldDB" id="A0A0F9LWG6"/>
<keyword evidence="1" id="KW-0472">Membrane</keyword>
<reference evidence="2" key="1">
    <citation type="journal article" date="2015" name="Nature">
        <title>Complex archaea that bridge the gap between prokaryotes and eukaryotes.</title>
        <authorList>
            <person name="Spang A."/>
            <person name="Saw J.H."/>
            <person name="Jorgensen S.L."/>
            <person name="Zaremba-Niedzwiedzka K."/>
            <person name="Martijn J."/>
            <person name="Lind A.E."/>
            <person name="van Eijk R."/>
            <person name="Schleper C."/>
            <person name="Guy L."/>
            <person name="Ettema T.J."/>
        </authorList>
    </citation>
    <scope>NUCLEOTIDE SEQUENCE</scope>
</reference>
<evidence type="ECO:0000313" key="2">
    <source>
        <dbReference type="EMBL" id="KKM61407.1"/>
    </source>
</evidence>
<feature type="transmembrane region" description="Helical" evidence="1">
    <location>
        <begin position="21"/>
        <end position="40"/>
    </location>
</feature>
<sequence length="47" mass="5818">MKEEIIQSFTIPYNYFLTWPLWVKILFFIGTIIFAIWFYLNARVDVR</sequence>
<protein>
    <submittedName>
        <fullName evidence="2">Uncharacterized protein</fullName>
    </submittedName>
</protein>
<comment type="caution">
    <text evidence="2">The sequence shown here is derived from an EMBL/GenBank/DDBJ whole genome shotgun (WGS) entry which is preliminary data.</text>
</comment>
<name>A0A0F9LWG6_9ZZZZ</name>
<proteinExistence type="predicted"/>
<accession>A0A0F9LWG6</accession>
<keyword evidence="1" id="KW-1133">Transmembrane helix</keyword>
<organism evidence="2">
    <name type="scientific">marine sediment metagenome</name>
    <dbReference type="NCBI Taxonomy" id="412755"/>
    <lineage>
        <taxon>unclassified sequences</taxon>
        <taxon>metagenomes</taxon>
        <taxon>ecological metagenomes</taxon>
    </lineage>
</organism>
<keyword evidence="1" id="KW-0812">Transmembrane</keyword>
<evidence type="ECO:0000256" key="1">
    <source>
        <dbReference type="SAM" id="Phobius"/>
    </source>
</evidence>